<proteinExistence type="predicted"/>
<organism evidence="1 2">
    <name type="scientific">Thalassotalea litorea</name>
    <dbReference type="NCBI Taxonomy" id="2020715"/>
    <lineage>
        <taxon>Bacteria</taxon>
        <taxon>Pseudomonadati</taxon>
        <taxon>Pseudomonadota</taxon>
        <taxon>Gammaproteobacteria</taxon>
        <taxon>Alteromonadales</taxon>
        <taxon>Colwelliaceae</taxon>
        <taxon>Thalassotalea</taxon>
    </lineage>
</organism>
<dbReference type="RefSeq" id="WP_138319816.1">
    <property type="nucleotide sequence ID" value="NZ_VCBC01000008.1"/>
</dbReference>
<dbReference type="Proteomes" id="UP000307790">
    <property type="component" value="Unassembled WGS sequence"/>
</dbReference>
<accession>A0A5R9IPK4</accession>
<evidence type="ECO:0000313" key="1">
    <source>
        <dbReference type="EMBL" id="TLU65146.1"/>
    </source>
</evidence>
<sequence>MVVCVAVCTVILGCDAKVSVNEYSHVIDSKNYHSQLNRSKAKNVKTATSLCTPGNEVLPIRIKVDKYNNLYAYGSQISE</sequence>
<dbReference type="AlphaFoldDB" id="A0A5R9IPK4"/>
<comment type="caution">
    <text evidence="1">The sequence shown here is derived from an EMBL/GenBank/DDBJ whole genome shotgun (WGS) entry which is preliminary data.</text>
</comment>
<protein>
    <submittedName>
        <fullName evidence="1">Uncharacterized protein</fullName>
    </submittedName>
</protein>
<reference evidence="1 2" key="1">
    <citation type="submission" date="2019-05" db="EMBL/GenBank/DDBJ databases">
        <title>Genome sequences of Thalassotalea litorea 1K03283.</title>
        <authorList>
            <person name="Zhang D."/>
        </authorList>
    </citation>
    <scope>NUCLEOTIDE SEQUENCE [LARGE SCALE GENOMIC DNA]</scope>
    <source>
        <strain evidence="1 2">MCCC 1K03283</strain>
    </source>
</reference>
<dbReference type="EMBL" id="VCBC01000008">
    <property type="protein sequence ID" value="TLU65146.1"/>
    <property type="molecule type" value="Genomic_DNA"/>
</dbReference>
<keyword evidence="2" id="KW-1185">Reference proteome</keyword>
<name>A0A5R9IPK4_9GAMM</name>
<gene>
    <name evidence="1" type="ORF">FE810_09495</name>
</gene>
<evidence type="ECO:0000313" key="2">
    <source>
        <dbReference type="Proteomes" id="UP000307790"/>
    </source>
</evidence>